<organism evidence="2 3">
    <name type="scientific">Nematocida parisii (strain ERTm3)</name>
    <name type="common">Nematode killer fungus</name>
    <dbReference type="NCBI Taxonomy" id="935791"/>
    <lineage>
        <taxon>Eukaryota</taxon>
        <taxon>Fungi</taxon>
        <taxon>Fungi incertae sedis</taxon>
        <taxon>Microsporidia</taxon>
        <taxon>Nematocida</taxon>
    </lineage>
</organism>
<dbReference type="AlphaFoldDB" id="I3EJK4"/>
<dbReference type="VEuPathDB" id="MicrosporidiaDB:NEQG_00171"/>
<dbReference type="EMBL" id="GL870876">
    <property type="protein sequence ID" value="EIJ89401.1"/>
    <property type="molecule type" value="Genomic_DNA"/>
</dbReference>
<dbReference type="HOGENOM" id="CLU_013840_0_0_1"/>
<dbReference type="InParanoid" id="I3EJK4"/>
<protein>
    <submittedName>
        <fullName evidence="2">Uncharacterized protein</fullName>
    </submittedName>
</protein>
<keyword evidence="3" id="KW-1185">Reference proteome</keyword>
<keyword evidence="1" id="KW-0732">Signal</keyword>
<proteinExistence type="predicted"/>
<gene>
    <name evidence="2" type="ORF">NEQG_00171</name>
</gene>
<dbReference type="Proteomes" id="UP000002872">
    <property type="component" value="Unassembled WGS sequence"/>
</dbReference>
<feature type="signal peptide" evidence="1">
    <location>
        <begin position="1"/>
        <end position="20"/>
    </location>
</feature>
<evidence type="ECO:0000256" key="1">
    <source>
        <dbReference type="SAM" id="SignalP"/>
    </source>
</evidence>
<accession>I3EJK4</accession>
<name>I3EJK4_NEMP3</name>
<feature type="chain" id="PRO_5003670609" evidence="1">
    <location>
        <begin position="21"/>
        <end position="914"/>
    </location>
</feature>
<sequence>MRYKTKALITISIIVQLINSTTDQINLEGRKHKRKREDQLNTPQKMQQTMLEPNNIECSALNTYQPHPSTHCSALNTYQPNPSTHCYAENTPQPGSSAYPHGENRMNMMILNRGVFKLPRLRVNEFENYGLFQNASHEYYIMTLLEYKSNRKEDPHNLRRDFNFQNTGQYTSLYNSILDSNDIEKARIKFVLFWQKENTKNIWILVKELGDCITERLYIIADFLINAQNSLYKKKNTGFYSNILQDLVEYIIKHGPYWYSFKEVDIYNHNVKKHLKRKETIGDIWIKKRINPYYCLRSLALLDENNYKNAEAEADVDLKLKKALTIILYIPEVYEDMRLISNENVKNIGHLIMQERHALNNTLDENITANMIYMLIIVSYLIGVAQKNQSLEKLSFNIIKHIFLDRKGINISDTYSIFNLVFESISLFYYYSTEVAYMEKKWVDSLRCLNDRKYMFLPADDNHYLLGADFIMYQKYIEFKIEMSELEAGGQDIRFMCKDAVFLNKVPLSILDHYHVQFVNNTTHSIQMIHLPIYIHQNGSNIKMLVYIHKIRDIILHIHTMLNSNPLVTVEPKKHVMADSSNVLHTNIYPFKFNPTTNTWSIIPHGSEDMNKTIKKIEDEGYYVVFYLIEEDILTTNFILAEFDFIKIKPDKLRHKDSQCALTSEIFKIPIFLSYLFISSTTFSNYSMENRETSHFAKDKSYTDLVPLKFTYINITKLDDKTSEGGEDLKNFKIYYPDFIIRASDSKYEDIHCYSMNTRVAFDNDIYSITWLTQIQKSINEYTIYEFNNRDIDQRENNSKYPKKLIYSFMETAINSDSTIDMVNYGICLYKTANNMYSSSPIFCNTIVSLFDILKKDSTILNDIDVRSKTNDYIKLDKILKSPGGLIFIKSTNYRLTNYGLHGEILDILTHSDV</sequence>
<evidence type="ECO:0000313" key="2">
    <source>
        <dbReference type="EMBL" id="EIJ89401.1"/>
    </source>
</evidence>
<evidence type="ECO:0000313" key="3">
    <source>
        <dbReference type="Proteomes" id="UP000002872"/>
    </source>
</evidence>
<dbReference type="OrthoDB" id="2196809at2759"/>
<reference evidence="2" key="1">
    <citation type="submission" date="2011-01" db="EMBL/GenBank/DDBJ databases">
        <title>The Genome Sequence of Nematocida parisii strain ERTm3.</title>
        <authorList>
            <consortium name="The Broad Institute Genome Sequencing Platform"/>
            <consortium name="The Broad Institute Genome Sequencing Center for Infectious Disease"/>
            <person name="Cuomo C."/>
            <person name="Troemel E."/>
            <person name="Young S.K."/>
            <person name="Zeng Q."/>
            <person name="Gargeya S."/>
            <person name="Fitzgerald M."/>
            <person name="Haas B."/>
            <person name="Abouelleil A."/>
            <person name="Alvarado L."/>
            <person name="Arachchi H.M."/>
            <person name="Berlin A."/>
            <person name="Chapman S.B."/>
            <person name="Gearin G."/>
            <person name="Goldberg J."/>
            <person name="Griggs A."/>
            <person name="Gujja S."/>
            <person name="Hansen M."/>
            <person name="Heiman D."/>
            <person name="Howarth C."/>
            <person name="Larimer J."/>
            <person name="Lui A."/>
            <person name="MacDonald P.J.P."/>
            <person name="McCowen C."/>
            <person name="Montmayeur A."/>
            <person name="Murphy C."/>
            <person name="Neiman D."/>
            <person name="Pearson M."/>
            <person name="Priest M."/>
            <person name="Roberts A."/>
            <person name="Saif S."/>
            <person name="Shea T."/>
            <person name="Sisk P."/>
            <person name="Stolte C."/>
            <person name="Sykes S."/>
            <person name="Wortman J."/>
            <person name="Nusbaum C."/>
            <person name="Birren B."/>
        </authorList>
    </citation>
    <scope>NUCLEOTIDE SEQUENCE</scope>
    <source>
        <strain evidence="2">ERTm3</strain>
    </source>
</reference>